<evidence type="ECO:0000313" key="1">
    <source>
        <dbReference type="EMBL" id="GJS97445.1"/>
    </source>
</evidence>
<dbReference type="EMBL" id="BQNB010011963">
    <property type="protein sequence ID" value="GJS97445.1"/>
    <property type="molecule type" value="Genomic_DNA"/>
</dbReference>
<sequence length="123" mass="13701">MEAVRSFTLSWYDRHPPLSYSSRPPTICYMHVCRYQLGYRKALKCGLKVLSVSKRNRLHSGLFCISKDSSIALTAFANADHAGCQDTRRSTSGSMQTCLGVGLVGVVWSVLKEEKRCDLVPEA</sequence>
<protein>
    <submittedName>
        <fullName evidence="1">Uncharacterized protein</fullName>
    </submittedName>
</protein>
<dbReference type="Proteomes" id="UP001151760">
    <property type="component" value="Unassembled WGS sequence"/>
</dbReference>
<accession>A0ABQ5A543</accession>
<comment type="caution">
    <text evidence="1">The sequence shown here is derived from an EMBL/GenBank/DDBJ whole genome shotgun (WGS) entry which is preliminary data.</text>
</comment>
<name>A0ABQ5A543_9ASTR</name>
<proteinExistence type="predicted"/>
<gene>
    <name evidence="1" type="ORF">Tco_0804413</name>
</gene>
<reference evidence="1" key="2">
    <citation type="submission" date="2022-01" db="EMBL/GenBank/DDBJ databases">
        <authorList>
            <person name="Yamashiro T."/>
            <person name="Shiraishi A."/>
            <person name="Satake H."/>
            <person name="Nakayama K."/>
        </authorList>
    </citation>
    <scope>NUCLEOTIDE SEQUENCE</scope>
</reference>
<keyword evidence="2" id="KW-1185">Reference proteome</keyword>
<reference evidence="1" key="1">
    <citation type="journal article" date="2022" name="Int. J. Mol. Sci.">
        <title>Draft Genome of Tanacetum Coccineum: Genomic Comparison of Closely Related Tanacetum-Family Plants.</title>
        <authorList>
            <person name="Yamashiro T."/>
            <person name="Shiraishi A."/>
            <person name="Nakayama K."/>
            <person name="Satake H."/>
        </authorList>
    </citation>
    <scope>NUCLEOTIDE SEQUENCE</scope>
</reference>
<organism evidence="1 2">
    <name type="scientific">Tanacetum coccineum</name>
    <dbReference type="NCBI Taxonomy" id="301880"/>
    <lineage>
        <taxon>Eukaryota</taxon>
        <taxon>Viridiplantae</taxon>
        <taxon>Streptophyta</taxon>
        <taxon>Embryophyta</taxon>
        <taxon>Tracheophyta</taxon>
        <taxon>Spermatophyta</taxon>
        <taxon>Magnoliopsida</taxon>
        <taxon>eudicotyledons</taxon>
        <taxon>Gunneridae</taxon>
        <taxon>Pentapetalae</taxon>
        <taxon>asterids</taxon>
        <taxon>campanulids</taxon>
        <taxon>Asterales</taxon>
        <taxon>Asteraceae</taxon>
        <taxon>Asteroideae</taxon>
        <taxon>Anthemideae</taxon>
        <taxon>Anthemidinae</taxon>
        <taxon>Tanacetum</taxon>
    </lineage>
</organism>
<evidence type="ECO:0000313" key="2">
    <source>
        <dbReference type="Proteomes" id="UP001151760"/>
    </source>
</evidence>